<proteinExistence type="predicted"/>
<dbReference type="Proteomes" id="UP000790709">
    <property type="component" value="Unassembled WGS sequence"/>
</dbReference>
<keyword evidence="2" id="KW-1185">Reference proteome</keyword>
<organism evidence="1 2">
    <name type="scientific">Leucogyrophana mollusca</name>
    <dbReference type="NCBI Taxonomy" id="85980"/>
    <lineage>
        <taxon>Eukaryota</taxon>
        <taxon>Fungi</taxon>
        <taxon>Dikarya</taxon>
        <taxon>Basidiomycota</taxon>
        <taxon>Agaricomycotina</taxon>
        <taxon>Agaricomycetes</taxon>
        <taxon>Agaricomycetidae</taxon>
        <taxon>Boletales</taxon>
        <taxon>Boletales incertae sedis</taxon>
        <taxon>Leucogyrophana</taxon>
    </lineage>
</organism>
<accession>A0ACB8BUC9</accession>
<reference evidence="1" key="1">
    <citation type="journal article" date="2021" name="New Phytol.">
        <title>Evolutionary innovations through gain and loss of genes in the ectomycorrhizal Boletales.</title>
        <authorList>
            <person name="Wu G."/>
            <person name="Miyauchi S."/>
            <person name="Morin E."/>
            <person name="Kuo A."/>
            <person name="Drula E."/>
            <person name="Varga T."/>
            <person name="Kohler A."/>
            <person name="Feng B."/>
            <person name="Cao Y."/>
            <person name="Lipzen A."/>
            <person name="Daum C."/>
            <person name="Hundley H."/>
            <person name="Pangilinan J."/>
            <person name="Johnson J."/>
            <person name="Barry K."/>
            <person name="LaButti K."/>
            <person name="Ng V."/>
            <person name="Ahrendt S."/>
            <person name="Min B."/>
            <person name="Choi I.G."/>
            <person name="Park H."/>
            <person name="Plett J.M."/>
            <person name="Magnuson J."/>
            <person name="Spatafora J.W."/>
            <person name="Nagy L.G."/>
            <person name="Henrissat B."/>
            <person name="Grigoriev I.V."/>
            <person name="Yang Z.L."/>
            <person name="Xu J."/>
            <person name="Martin F.M."/>
        </authorList>
    </citation>
    <scope>NUCLEOTIDE SEQUENCE</scope>
    <source>
        <strain evidence="1">KUC20120723A-06</strain>
    </source>
</reference>
<sequence>MTDAQEVFYMPDTVVDWPWPRIINPHFEEVKLESEAWLRSLKAFTPESQKAFDKGDFCLFSALVYPHASKEHLRSICDVMQLGFVIDEYTDVENADVTREMIDVVIDALEDPHKPRPEGEIILGEMTRQFWELAIRTATPTAQRHFIRHFTEWLESVVVQARDRDVGICRSIEDYLVVRRDNAGTLFSFSLVHLGMDFSDDIFYHPVIVELSRYATNMVIVDNDMASYNREQATGDENHNLITAIRRELDLDVTNAMRWAANYHAEFRDKFIDGLKRVPSWGPTLDRDMQYYLNGIAHWVRGNTCWNFEGRRYFGDRGLEFQKTRMVPLLKKIKINPELHREEIVVADIEV</sequence>
<name>A0ACB8BUC9_9AGAM</name>
<evidence type="ECO:0000313" key="2">
    <source>
        <dbReference type="Proteomes" id="UP000790709"/>
    </source>
</evidence>
<dbReference type="EMBL" id="MU266353">
    <property type="protein sequence ID" value="KAH7928453.1"/>
    <property type="molecule type" value="Genomic_DNA"/>
</dbReference>
<gene>
    <name evidence="1" type="ORF">BV22DRAFT_1030759</name>
</gene>
<evidence type="ECO:0000313" key="1">
    <source>
        <dbReference type="EMBL" id="KAH7928453.1"/>
    </source>
</evidence>
<protein>
    <submittedName>
        <fullName evidence="1">Terpenoid synthase</fullName>
    </submittedName>
</protein>
<comment type="caution">
    <text evidence="1">The sequence shown here is derived from an EMBL/GenBank/DDBJ whole genome shotgun (WGS) entry which is preliminary data.</text>
</comment>